<comment type="caution">
    <text evidence="2">The sequence shown here is derived from an EMBL/GenBank/DDBJ whole genome shotgun (WGS) entry which is preliminary data.</text>
</comment>
<dbReference type="SUPFAM" id="SSF54427">
    <property type="entry name" value="NTF2-like"/>
    <property type="match status" value="1"/>
</dbReference>
<sequence>MNTDQIASTLVDCCRKGEWEKAYMELYSPAIVSIETGDDSEMGHIEGMEGLKKKGDWWAETFDVHHVEVSDPIVADNWFTVRFEMDTTHKPSQQRSKSSELAVYRVADGKIVWEQFFYDRE</sequence>
<dbReference type="InterPro" id="IPR046860">
    <property type="entry name" value="SnoaL_5"/>
</dbReference>
<gene>
    <name evidence="2" type="ORF">QU605_01260</name>
</gene>
<name>A0ABT7WAY4_9FLAO</name>
<evidence type="ECO:0000313" key="2">
    <source>
        <dbReference type="EMBL" id="MDM9630080.1"/>
    </source>
</evidence>
<accession>A0ABT7WAY4</accession>
<dbReference type="Proteomes" id="UP001174839">
    <property type="component" value="Unassembled WGS sequence"/>
</dbReference>
<dbReference type="InterPro" id="IPR032710">
    <property type="entry name" value="NTF2-like_dom_sf"/>
</dbReference>
<keyword evidence="3" id="KW-1185">Reference proteome</keyword>
<proteinExistence type="predicted"/>
<dbReference type="EMBL" id="JAUDUY010000001">
    <property type="protein sequence ID" value="MDM9630080.1"/>
    <property type="molecule type" value="Genomic_DNA"/>
</dbReference>
<dbReference type="RefSeq" id="WP_289723443.1">
    <property type="nucleotide sequence ID" value="NZ_JAUDUY010000001.1"/>
</dbReference>
<dbReference type="Pfam" id="PF20409">
    <property type="entry name" value="SnoaL_5"/>
    <property type="match status" value="1"/>
</dbReference>
<reference evidence="2" key="1">
    <citation type="submission" date="2023-06" db="EMBL/GenBank/DDBJ databases">
        <title>Robiginitalea aurantiacus sp. nov. and Algoriphagus sediminis sp. nov., isolated from coastal sediment.</title>
        <authorList>
            <person name="Zhou Z.Y."/>
            <person name="An J."/>
            <person name="Jia Y.W."/>
            <person name="Du Z.J."/>
        </authorList>
    </citation>
    <scope>NUCLEOTIDE SEQUENCE</scope>
    <source>
        <strain evidence="2">M39</strain>
    </source>
</reference>
<feature type="domain" description="SnoaL-like" evidence="1">
    <location>
        <begin position="1"/>
        <end position="118"/>
    </location>
</feature>
<evidence type="ECO:0000313" key="3">
    <source>
        <dbReference type="Proteomes" id="UP001174839"/>
    </source>
</evidence>
<evidence type="ECO:0000259" key="1">
    <source>
        <dbReference type="Pfam" id="PF20409"/>
    </source>
</evidence>
<dbReference type="Gene3D" id="3.10.450.50">
    <property type="match status" value="1"/>
</dbReference>
<organism evidence="2 3">
    <name type="scientific">Robiginitalea aurantiaca</name>
    <dbReference type="NCBI Taxonomy" id="3056915"/>
    <lineage>
        <taxon>Bacteria</taxon>
        <taxon>Pseudomonadati</taxon>
        <taxon>Bacteroidota</taxon>
        <taxon>Flavobacteriia</taxon>
        <taxon>Flavobacteriales</taxon>
        <taxon>Flavobacteriaceae</taxon>
        <taxon>Robiginitalea</taxon>
    </lineage>
</organism>
<protein>
    <submittedName>
        <fullName evidence="2">Nuclear transport factor 2 family protein</fullName>
    </submittedName>
</protein>